<dbReference type="EMBL" id="JARAKH010000035">
    <property type="protein sequence ID" value="KAK8384360.1"/>
    <property type="molecule type" value="Genomic_DNA"/>
</dbReference>
<feature type="region of interest" description="Disordered" evidence="1">
    <location>
        <begin position="61"/>
        <end position="102"/>
    </location>
</feature>
<evidence type="ECO:0000256" key="1">
    <source>
        <dbReference type="SAM" id="MobiDB-lite"/>
    </source>
</evidence>
<proteinExistence type="predicted"/>
<feature type="region of interest" description="Disordered" evidence="1">
    <location>
        <begin position="120"/>
        <end position="147"/>
    </location>
</feature>
<feature type="compositionally biased region" description="Pro residues" evidence="1">
    <location>
        <begin position="90"/>
        <end position="102"/>
    </location>
</feature>
<sequence>MAWMAESSPGTHGRRTHATSSSSHLFLPSQVFPTDLRMSRMWVWAAMVVVGVAAVAAASGAGQGEAGSDAPRPRRAPSGFLGMRGKKEAPSPPLQDAPAPPEDLLPALYQLDVPLRGKKAPSGFLGMRGKKSEEEEEEDEETPFARPSYESEFDNLVKRYPSGFLGMRGKKAPSGFLGMRGKKSSGEDYLPSTSISRQALLSLLQGDAAPPKDEDYYYYYYNPEAWRAGTHKRAPSGFLGMRGKKDAYPGLAQDKRTPSGFLGMRDKEHHASRRRDPVGVIVGIGACWDCFVKVASCCTPTTPPSPSGIG</sequence>
<evidence type="ECO:0008006" key="5">
    <source>
        <dbReference type="Google" id="ProtNLM"/>
    </source>
</evidence>
<comment type="caution">
    <text evidence="3">The sequence shown here is derived from an EMBL/GenBank/DDBJ whole genome shotgun (WGS) entry which is preliminary data.</text>
</comment>
<keyword evidence="4" id="KW-1185">Reference proteome</keyword>
<name>A0AAW0TBN2_SCYPA</name>
<keyword evidence="2" id="KW-0812">Transmembrane</keyword>
<dbReference type="Proteomes" id="UP001487740">
    <property type="component" value="Unassembled WGS sequence"/>
</dbReference>
<dbReference type="AlphaFoldDB" id="A0AAW0TBN2"/>
<gene>
    <name evidence="3" type="ORF">O3P69_009270</name>
</gene>
<evidence type="ECO:0000313" key="4">
    <source>
        <dbReference type="Proteomes" id="UP001487740"/>
    </source>
</evidence>
<evidence type="ECO:0000256" key="2">
    <source>
        <dbReference type="SAM" id="Phobius"/>
    </source>
</evidence>
<keyword evidence="2" id="KW-1133">Transmembrane helix</keyword>
<feature type="region of interest" description="Disordered" evidence="1">
    <location>
        <begin position="1"/>
        <end position="23"/>
    </location>
</feature>
<protein>
    <recommendedName>
        <fullName evidence="5">Tachykinin</fullName>
    </recommendedName>
</protein>
<organism evidence="3 4">
    <name type="scientific">Scylla paramamosain</name>
    <name type="common">Mud crab</name>
    <dbReference type="NCBI Taxonomy" id="85552"/>
    <lineage>
        <taxon>Eukaryota</taxon>
        <taxon>Metazoa</taxon>
        <taxon>Ecdysozoa</taxon>
        <taxon>Arthropoda</taxon>
        <taxon>Crustacea</taxon>
        <taxon>Multicrustacea</taxon>
        <taxon>Malacostraca</taxon>
        <taxon>Eumalacostraca</taxon>
        <taxon>Eucarida</taxon>
        <taxon>Decapoda</taxon>
        <taxon>Pleocyemata</taxon>
        <taxon>Brachyura</taxon>
        <taxon>Eubrachyura</taxon>
        <taxon>Portunoidea</taxon>
        <taxon>Portunidae</taxon>
        <taxon>Portuninae</taxon>
        <taxon>Scylla</taxon>
    </lineage>
</organism>
<feature type="transmembrane region" description="Helical" evidence="2">
    <location>
        <begin position="41"/>
        <end position="62"/>
    </location>
</feature>
<keyword evidence="2" id="KW-0472">Membrane</keyword>
<accession>A0AAW0TBN2</accession>
<reference evidence="3 4" key="1">
    <citation type="submission" date="2023-03" db="EMBL/GenBank/DDBJ databases">
        <title>High-quality genome of Scylla paramamosain provides insights in environmental adaptation.</title>
        <authorList>
            <person name="Zhang L."/>
        </authorList>
    </citation>
    <scope>NUCLEOTIDE SEQUENCE [LARGE SCALE GENOMIC DNA]</scope>
    <source>
        <strain evidence="3">LZ_2023a</strain>
        <tissue evidence="3">Muscle</tissue>
    </source>
</reference>
<evidence type="ECO:0000313" key="3">
    <source>
        <dbReference type="EMBL" id="KAK8384360.1"/>
    </source>
</evidence>